<feature type="domain" description="ABC transmembrane type-1" evidence="12">
    <location>
        <begin position="244"/>
        <end position="517"/>
    </location>
</feature>
<keyword evidence="6" id="KW-0067">ATP-binding</keyword>
<dbReference type="FunFam" id="1.20.1560.10:FF:000066">
    <property type="entry name" value="ABC multidrug transporter (Eurofung)"/>
    <property type="match status" value="1"/>
</dbReference>
<sequence length="1425" mass="157418">MGLAPSSLLIVAALLRLWRLRTCRKESKRVWNETLRLQKLIALAGLSAISLVLVIFWTVRPRLRGRVTQITAVMSFLDTLLLVLLSNWEHIYSIRPSVLLEGYLALSVVLDAARVRTYWMIDTGHTLAALFSTALAIKIAVLILESRSKRPYLRGVDAAASTEQTAGMFSLAFWAWLLSFLINGYRYGLNSLSDLISIDDTLLSIPWNGSRTWNTNSRHRKHALFFITLKHLGWPFYTPILPRLAMSAFTYSQPLLLMRAISYVNGEPEPSKNVGCGLIGAYFIVYMGLAISSAQYWRGINRFVAQIRGILVRAIYEKIALLTHGQDMEAVTLMSTDIQRIADGINYIHEIWASAIEAAIAVYLLQQQIGVLAVIPIGMALLSTVGSSQLARLAGKRETVWLAAIERRLKPTIQAIRSIKEVKMLGLEKLVESTISDLRVDEVKIARWYRDIIVLSLGLSYITLTLSPVITFGVFSAQNSSGGRSLDASRLFTSLSLINLLASPLITLLQSLPRLASAIACFTRIQSYLDLENRAECREILSPAPLRLSASGTAMGEKDSVKDFASATIQAIQIQDSSFAWAPRALPVLKNINLSIHSGSLTVIVGPSGSGKSTFLKGILGECNPLSGKVSVASSKISFADQNPWLSNASVLENITGYCDTGMVDGWYEKVLKCCVLDGDLELWESRDKKVVGSRGINLSGGQRQRVALARAMYNKNPIMLLDDILSGLDAVTEMKLLTRLFGIDGLFSKNRPTIVIATHSARVLKYADYIVALDMTGSIVEQGTFEELGSLGGYVQHLCELQPNILHDHRPDEVAISAPTDRTSGMGKPDLINETSEGVTSTGKDEKSAYRYYFRAMGWFNVVIFFIMGVAFTFFLRFSDLWVAWWSTVNTRSPGQELGKYLGVYAVLQVAALCSISLWAFLYLNFAVPASGIRLHSDMIRTVVRAAMEFFSTVDSGITTNRFSQDIQLIDSELSGALINATAEFMNGIAQIILIATASAYVCLTFPFLAIAIFVVQKFYLKTSRPLRMMDIEAKSPLYTHFVESLEGLVTIRASGWQQKFQERAIRLLDISQKPFYLLLSVQRWLNLVLDLMVGGLAVVVVGLAVGLNGAISPSYIGVSLSKIMTIGESLRELVVWWTMLEMSIGAVERIRTFTEDTTVEPQDEVLDIADDKDWPSMGAIEFRNVSAAYSIGTLGRWSVLKDISLSIPAGQRVGICGRSGSGKSSMIGALCRLLELHEGHITIDGENIKNVPHYALRSRLNIIPQSPFFIIGSIRTNLEISSPVSHTDEELWGVIEIVRLSAVVQNLGGLDVEFTEESFSQGQKQLFCFARALIRRSHCSKVLLLDEATSSVDEETDQLIQGVIRTQFTGHTVLAVAHRLKGVLDFDTIVILNGGEVIECGPPKELLRKKGGAFRELYEAKEV</sequence>
<dbReference type="Gene3D" id="3.40.50.300">
    <property type="entry name" value="P-loop containing nucleotide triphosphate hydrolases"/>
    <property type="match status" value="2"/>
</dbReference>
<evidence type="ECO:0000256" key="7">
    <source>
        <dbReference type="ARBA" id="ARBA00022989"/>
    </source>
</evidence>
<protein>
    <recommendedName>
        <fullName evidence="15">ABC transporter</fullName>
    </recommendedName>
</protein>
<evidence type="ECO:0000256" key="5">
    <source>
        <dbReference type="ARBA" id="ARBA00022741"/>
    </source>
</evidence>
<feature type="transmembrane region" description="Helical" evidence="10">
    <location>
        <begin position="993"/>
        <end position="1017"/>
    </location>
</feature>
<feature type="transmembrane region" description="Helical" evidence="10">
    <location>
        <begin position="1086"/>
        <end position="1109"/>
    </location>
</feature>
<dbReference type="HOGENOM" id="CLU_000604_27_5_1"/>
<reference evidence="14" key="2">
    <citation type="submission" date="2015-01" db="EMBL/GenBank/DDBJ databases">
        <title>Evolutionary Origins and Diversification of the Mycorrhizal Mutualists.</title>
        <authorList>
            <consortium name="DOE Joint Genome Institute"/>
            <consortium name="Mycorrhizal Genomics Consortium"/>
            <person name="Kohler A."/>
            <person name="Kuo A."/>
            <person name="Nagy L.G."/>
            <person name="Floudas D."/>
            <person name="Copeland A."/>
            <person name="Barry K.W."/>
            <person name="Cichocki N."/>
            <person name="Veneault-Fourrey C."/>
            <person name="LaButti K."/>
            <person name="Lindquist E.A."/>
            <person name="Lipzen A."/>
            <person name="Lundell T."/>
            <person name="Morin E."/>
            <person name="Murat C."/>
            <person name="Riley R."/>
            <person name="Ohm R."/>
            <person name="Sun H."/>
            <person name="Tunlid A."/>
            <person name="Henrissat B."/>
            <person name="Grigoriev I.V."/>
            <person name="Hibbett D.S."/>
            <person name="Martin F."/>
        </authorList>
    </citation>
    <scope>NUCLEOTIDE SEQUENCE [LARGE SCALE GENOMIC DNA]</scope>
    <source>
        <strain evidence="14">Zn</strain>
    </source>
</reference>
<evidence type="ECO:0000256" key="10">
    <source>
        <dbReference type="SAM" id="Phobius"/>
    </source>
</evidence>
<evidence type="ECO:0000313" key="13">
    <source>
        <dbReference type="EMBL" id="KIN05308.1"/>
    </source>
</evidence>
<dbReference type="InterPro" id="IPR003439">
    <property type="entry name" value="ABC_transporter-like_ATP-bd"/>
</dbReference>
<feature type="transmembrane region" description="Helical" evidence="10">
    <location>
        <begin position="35"/>
        <end position="58"/>
    </location>
</feature>
<evidence type="ECO:0000256" key="8">
    <source>
        <dbReference type="ARBA" id="ARBA00023136"/>
    </source>
</evidence>
<dbReference type="PROSITE" id="PS00211">
    <property type="entry name" value="ABC_TRANSPORTER_1"/>
    <property type="match status" value="2"/>
</dbReference>
<reference evidence="13 14" key="1">
    <citation type="submission" date="2014-04" db="EMBL/GenBank/DDBJ databases">
        <authorList>
            <consortium name="DOE Joint Genome Institute"/>
            <person name="Kuo A."/>
            <person name="Martino E."/>
            <person name="Perotto S."/>
            <person name="Kohler A."/>
            <person name="Nagy L.G."/>
            <person name="Floudas D."/>
            <person name="Copeland A."/>
            <person name="Barry K.W."/>
            <person name="Cichocki N."/>
            <person name="Veneault-Fourrey C."/>
            <person name="LaButti K."/>
            <person name="Lindquist E.A."/>
            <person name="Lipzen A."/>
            <person name="Lundell T."/>
            <person name="Morin E."/>
            <person name="Murat C."/>
            <person name="Sun H."/>
            <person name="Tunlid A."/>
            <person name="Henrissat B."/>
            <person name="Grigoriev I.V."/>
            <person name="Hibbett D.S."/>
            <person name="Martin F."/>
            <person name="Nordberg H.P."/>
            <person name="Cantor M.N."/>
            <person name="Hua S.X."/>
        </authorList>
    </citation>
    <scope>NUCLEOTIDE SEQUENCE [LARGE SCALE GENOMIC DNA]</scope>
    <source>
        <strain evidence="13 14">Zn</strain>
    </source>
</reference>
<dbReference type="PROSITE" id="PS50929">
    <property type="entry name" value="ABC_TM1F"/>
    <property type="match status" value="2"/>
</dbReference>
<dbReference type="InterPro" id="IPR011527">
    <property type="entry name" value="ABC1_TM_dom"/>
</dbReference>
<evidence type="ECO:0000256" key="4">
    <source>
        <dbReference type="ARBA" id="ARBA00022692"/>
    </source>
</evidence>
<dbReference type="FunFam" id="3.40.50.300:FF:000838">
    <property type="entry name" value="ABC multidrug transporter (Eurofung)"/>
    <property type="match status" value="1"/>
</dbReference>
<feature type="transmembrane region" description="Helical" evidence="10">
    <location>
        <begin position="70"/>
        <end position="88"/>
    </location>
</feature>
<evidence type="ECO:0000259" key="12">
    <source>
        <dbReference type="PROSITE" id="PS50929"/>
    </source>
</evidence>
<dbReference type="FunFam" id="1.20.1560.10:FF:000055">
    <property type="entry name" value="ABC multidrug transporter (Eurofung)"/>
    <property type="match status" value="1"/>
</dbReference>
<evidence type="ECO:0000256" key="2">
    <source>
        <dbReference type="ARBA" id="ARBA00022448"/>
    </source>
</evidence>
<dbReference type="Pfam" id="PF00664">
    <property type="entry name" value="ABC_membrane"/>
    <property type="match status" value="2"/>
</dbReference>
<dbReference type="CDD" id="cd18580">
    <property type="entry name" value="ABC_6TM_ABCC_D2"/>
    <property type="match status" value="1"/>
</dbReference>
<keyword evidence="3" id="KW-1003">Cell membrane</keyword>
<dbReference type="InParanoid" id="A0A0C3DTA5"/>
<dbReference type="GO" id="GO:0005886">
    <property type="term" value="C:plasma membrane"/>
    <property type="evidence" value="ECO:0007669"/>
    <property type="project" value="UniProtKB-SubCell"/>
</dbReference>
<dbReference type="PROSITE" id="PS50893">
    <property type="entry name" value="ABC_TRANSPORTER_2"/>
    <property type="match status" value="2"/>
</dbReference>
<feature type="transmembrane region" description="Helical" evidence="10">
    <location>
        <begin position="165"/>
        <end position="185"/>
    </location>
</feature>
<feature type="transmembrane region" description="Helical" evidence="10">
    <location>
        <begin position="126"/>
        <end position="144"/>
    </location>
</feature>
<keyword evidence="7 10" id="KW-1133">Transmembrane helix</keyword>
<evidence type="ECO:0000256" key="3">
    <source>
        <dbReference type="ARBA" id="ARBA00022475"/>
    </source>
</evidence>
<dbReference type="GO" id="GO:0016887">
    <property type="term" value="F:ATP hydrolysis activity"/>
    <property type="evidence" value="ECO:0007669"/>
    <property type="project" value="InterPro"/>
</dbReference>
<keyword evidence="4 10" id="KW-0812">Transmembrane</keyword>
<dbReference type="InterPro" id="IPR036640">
    <property type="entry name" value="ABC1_TM_sf"/>
</dbReference>
<dbReference type="Pfam" id="PF00005">
    <property type="entry name" value="ABC_tran"/>
    <property type="match status" value="2"/>
</dbReference>
<keyword evidence="2" id="KW-0813">Transport</keyword>
<dbReference type="InterPro" id="IPR003593">
    <property type="entry name" value="AAA+_ATPase"/>
</dbReference>
<keyword evidence="8 10" id="KW-0472">Membrane</keyword>
<keyword evidence="9" id="KW-0325">Glycoprotein</keyword>
<dbReference type="InterPro" id="IPR017871">
    <property type="entry name" value="ABC_transporter-like_CS"/>
</dbReference>
<feature type="transmembrane region" description="Helical" evidence="10">
    <location>
        <begin position="452"/>
        <end position="476"/>
    </location>
</feature>
<dbReference type="CDD" id="cd03244">
    <property type="entry name" value="ABCC_MRP_domain2"/>
    <property type="match status" value="1"/>
</dbReference>
<accession>A0A0C3DTA5</accession>
<feature type="domain" description="ABC transporter" evidence="11">
    <location>
        <begin position="572"/>
        <end position="802"/>
    </location>
</feature>
<dbReference type="STRING" id="913774.A0A0C3DTA5"/>
<proteinExistence type="predicted"/>
<dbReference type="GO" id="GO:0005524">
    <property type="term" value="F:ATP binding"/>
    <property type="evidence" value="ECO:0007669"/>
    <property type="project" value="UniProtKB-KW"/>
</dbReference>
<dbReference type="InterPro" id="IPR044726">
    <property type="entry name" value="ABCC_6TM_D2"/>
</dbReference>
<dbReference type="PANTHER" id="PTHR24223">
    <property type="entry name" value="ATP-BINDING CASSETTE SUB-FAMILY C"/>
    <property type="match status" value="1"/>
</dbReference>
<evidence type="ECO:0000313" key="14">
    <source>
        <dbReference type="Proteomes" id="UP000054321"/>
    </source>
</evidence>
<feature type="transmembrane region" description="Helical" evidence="10">
    <location>
        <begin position="853"/>
        <end position="877"/>
    </location>
</feature>
<feature type="transmembrane region" description="Helical" evidence="10">
    <location>
        <begin position="903"/>
        <end position="925"/>
    </location>
</feature>
<dbReference type="SMART" id="SM00382">
    <property type="entry name" value="AAA"/>
    <property type="match status" value="2"/>
</dbReference>
<dbReference type="OrthoDB" id="6500128at2759"/>
<keyword evidence="5" id="KW-0547">Nucleotide-binding</keyword>
<dbReference type="EMBL" id="KN832872">
    <property type="protein sequence ID" value="KIN05308.1"/>
    <property type="molecule type" value="Genomic_DNA"/>
</dbReference>
<dbReference type="Proteomes" id="UP000054321">
    <property type="component" value="Unassembled WGS sequence"/>
</dbReference>
<feature type="domain" description="ABC transporter" evidence="11">
    <location>
        <begin position="1182"/>
        <end position="1421"/>
    </location>
</feature>
<dbReference type="InterPro" id="IPR050173">
    <property type="entry name" value="ABC_transporter_C-like"/>
</dbReference>
<dbReference type="SUPFAM" id="SSF52540">
    <property type="entry name" value="P-loop containing nucleoside triphosphate hydrolases"/>
    <property type="match status" value="2"/>
</dbReference>
<feature type="domain" description="ABC transmembrane type-1" evidence="12">
    <location>
        <begin position="857"/>
        <end position="1144"/>
    </location>
</feature>
<dbReference type="GO" id="GO:0140359">
    <property type="term" value="F:ABC-type transporter activity"/>
    <property type="evidence" value="ECO:0007669"/>
    <property type="project" value="InterPro"/>
</dbReference>
<dbReference type="SUPFAM" id="SSF90123">
    <property type="entry name" value="ABC transporter transmembrane region"/>
    <property type="match status" value="2"/>
</dbReference>
<feature type="transmembrane region" description="Helical" evidence="10">
    <location>
        <begin position="279"/>
        <end position="297"/>
    </location>
</feature>
<dbReference type="PANTHER" id="PTHR24223:SF399">
    <property type="entry name" value="ABC TRANSPORTER ATNG"/>
    <property type="match status" value="1"/>
</dbReference>
<gene>
    <name evidence="13" type="ORF">OIDMADRAFT_193013</name>
</gene>
<evidence type="ECO:0008006" key="15">
    <source>
        <dbReference type="Google" id="ProtNLM"/>
    </source>
</evidence>
<keyword evidence="14" id="KW-1185">Reference proteome</keyword>
<evidence type="ECO:0000256" key="6">
    <source>
        <dbReference type="ARBA" id="ARBA00022840"/>
    </source>
</evidence>
<evidence type="ECO:0000256" key="9">
    <source>
        <dbReference type="ARBA" id="ARBA00023180"/>
    </source>
</evidence>
<evidence type="ECO:0000256" key="1">
    <source>
        <dbReference type="ARBA" id="ARBA00004651"/>
    </source>
</evidence>
<dbReference type="CDD" id="cd18579">
    <property type="entry name" value="ABC_6TM_ABCC_D1"/>
    <property type="match status" value="1"/>
</dbReference>
<dbReference type="Gene3D" id="1.20.1560.10">
    <property type="entry name" value="ABC transporter type 1, transmembrane domain"/>
    <property type="match status" value="2"/>
</dbReference>
<evidence type="ECO:0000259" key="11">
    <source>
        <dbReference type="PROSITE" id="PS50893"/>
    </source>
</evidence>
<comment type="subcellular location">
    <subcellularLocation>
        <location evidence="1">Cell membrane</location>
        <topology evidence="1">Multi-pass membrane protein</topology>
    </subcellularLocation>
</comment>
<organism evidence="13 14">
    <name type="scientific">Oidiodendron maius (strain Zn)</name>
    <dbReference type="NCBI Taxonomy" id="913774"/>
    <lineage>
        <taxon>Eukaryota</taxon>
        <taxon>Fungi</taxon>
        <taxon>Dikarya</taxon>
        <taxon>Ascomycota</taxon>
        <taxon>Pezizomycotina</taxon>
        <taxon>Leotiomycetes</taxon>
        <taxon>Leotiomycetes incertae sedis</taxon>
        <taxon>Myxotrichaceae</taxon>
        <taxon>Oidiodendron</taxon>
    </lineage>
</organism>
<dbReference type="InterPro" id="IPR027417">
    <property type="entry name" value="P-loop_NTPase"/>
</dbReference>
<dbReference type="InterPro" id="IPR044746">
    <property type="entry name" value="ABCC_6TM_D1"/>
</dbReference>
<name>A0A0C3DTA5_OIDMZ</name>